<organism evidence="4 5">
    <name type="scientific">Dielma fastidiosa</name>
    <dbReference type="NCBI Taxonomy" id="1034346"/>
    <lineage>
        <taxon>Bacteria</taxon>
        <taxon>Bacillati</taxon>
        <taxon>Bacillota</taxon>
        <taxon>Erysipelotrichia</taxon>
        <taxon>Erysipelotrichales</taxon>
        <taxon>Erysipelotrichaceae</taxon>
        <taxon>Dielma</taxon>
    </lineage>
</organism>
<dbReference type="AlphaFoldDB" id="A0A318L5A7"/>
<gene>
    <name evidence="4" type="ORF">DES51_11372</name>
</gene>
<keyword evidence="5" id="KW-1185">Reference proteome</keyword>
<dbReference type="RefSeq" id="WP_022939661.1">
    <property type="nucleotide sequence ID" value="NZ_CABKRQ010000011.1"/>
</dbReference>
<dbReference type="Proteomes" id="UP000247612">
    <property type="component" value="Unassembled WGS sequence"/>
</dbReference>
<dbReference type="GO" id="GO:0016491">
    <property type="term" value="F:oxidoreductase activity"/>
    <property type="evidence" value="ECO:0007669"/>
    <property type="project" value="UniProtKB-KW"/>
</dbReference>
<evidence type="ECO:0000313" key="5">
    <source>
        <dbReference type="Proteomes" id="UP000247612"/>
    </source>
</evidence>
<dbReference type="PANTHER" id="PTHR42901">
    <property type="entry name" value="ALCOHOL DEHYDROGENASE"/>
    <property type="match status" value="1"/>
</dbReference>
<dbReference type="InterPro" id="IPR002347">
    <property type="entry name" value="SDR_fam"/>
</dbReference>
<evidence type="ECO:0000256" key="3">
    <source>
        <dbReference type="RuleBase" id="RU000363"/>
    </source>
</evidence>
<evidence type="ECO:0000256" key="1">
    <source>
        <dbReference type="ARBA" id="ARBA00006484"/>
    </source>
</evidence>
<accession>A0A318L5A7</accession>
<dbReference type="Pfam" id="PF00106">
    <property type="entry name" value="adh_short"/>
    <property type="match status" value="1"/>
</dbReference>
<comment type="caution">
    <text evidence="4">The sequence shown here is derived from an EMBL/GenBank/DDBJ whole genome shotgun (WGS) entry which is preliminary data.</text>
</comment>
<reference evidence="4 5" key="1">
    <citation type="submission" date="2018-05" db="EMBL/GenBank/DDBJ databases">
        <title>Genomic Encyclopedia of Type Strains, Phase IV (KMG-IV): sequencing the most valuable type-strain genomes for metagenomic binning, comparative biology and taxonomic classification.</title>
        <authorList>
            <person name="Goeker M."/>
        </authorList>
    </citation>
    <scope>NUCLEOTIDE SEQUENCE [LARGE SCALE GENOMIC DNA]</scope>
    <source>
        <strain evidence="4 5">JC118</strain>
    </source>
</reference>
<evidence type="ECO:0008006" key="6">
    <source>
        <dbReference type="Google" id="ProtNLM"/>
    </source>
</evidence>
<evidence type="ECO:0000313" key="4">
    <source>
        <dbReference type="EMBL" id="PXX76877.1"/>
    </source>
</evidence>
<evidence type="ECO:0000256" key="2">
    <source>
        <dbReference type="ARBA" id="ARBA00023002"/>
    </source>
</evidence>
<sequence length="252" mass="27299">MAASMDKEYVLITGATSGIGYALAEVFASHGYGLILVSSVMSHLLAAQCKLKAEYAVPILIYEQDLAVNDAAFKLYASLKADDVRFNILINNAGLGLIGKSETLDADRELQMLTLNIISLTMLCKLFIAEHQQSGGRILNVASIGAFQPGPYTASYYASKAYVLSYTQAIRYEAKNSGIHISVLCPGSTHTAFFTKAGKPTPKFAGSPERAAKAAYHGLMKDQEIIIPGTMNQLIRWLPKRLKMAAVAKMKI</sequence>
<dbReference type="PANTHER" id="PTHR42901:SF1">
    <property type="entry name" value="ALCOHOL DEHYDROGENASE"/>
    <property type="match status" value="1"/>
</dbReference>
<proteinExistence type="inferred from homology"/>
<comment type="similarity">
    <text evidence="1 3">Belongs to the short-chain dehydrogenases/reductases (SDR) family.</text>
</comment>
<dbReference type="PRINTS" id="PR00080">
    <property type="entry name" value="SDRFAMILY"/>
</dbReference>
<dbReference type="PIRSF" id="PIRSF000126">
    <property type="entry name" value="11-beta-HSD1"/>
    <property type="match status" value="1"/>
</dbReference>
<dbReference type="EMBL" id="QJKH01000013">
    <property type="protein sequence ID" value="PXX76877.1"/>
    <property type="molecule type" value="Genomic_DNA"/>
</dbReference>
<dbReference type="SUPFAM" id="SSF51735">
    <property type="entry name" value="NAD(P)-binding Rossmann-fold domains"/>
    <property type="match status" value="1"/>
</dbReference>
<dbReference type="InterPro" id="IPR036291">
    <property type="entry name" value="NAD(P)-bd_dom_sf"/>
</dbReference>
<dbReference type="PRINTS" id="PR00081">
    <property type="entry name" value="GDHRDH"/>
</dbReference>
<dbReference type="Gene3D" id="3.40.50.720">
    <property type="entry name" value="NAD(P)-binding Rossmann-like Domain"/>
    <property type="match status" value="1"/>
</dbReference>
<dbReference type="STRING" id="1034346.GCA_000313565_03382"/>
<name>A0A318L5A7_9FIRM</name>
<protein>
    <recommendedName>
        <fullName evidence="6">SDR family NAD(P)-dependent oxidoreductase</fullName>
    </recommendedName>
</protein>
<keyword evidence="2" id="KW-0560">Oxidoreductase</keyword>